<dbReference type="EMBL" id="CM016553">
    <property type="protein sequence ID" value="TKW32873.1"/>
    <property type="molecule type" value="Genomic_DNA"/>
</dbReference>
<name>A0A4U6VVP4_SETVI</name>
<dbReference type="Proteomes" id="UP000298652">
    <property type="component" value="Chromosome 2"/>
</dbReference>
<feature type="region of interest" description="Disordered" evidence="1">
    <location>
        <begin position="147"/>
        <end position="172"/>
    </location>
</feature>
<keyword evidence="3" id="KW-1185">Reference proteome</keyword>
<feature type="region of interest" description="Disordered" evidence="1">
    <location>
        <begin position="1"/>
        <end position="56"/>
    </location>
</feature>
<gene>
    <name evidence="2" type="ORF">SEVIR_2G195700v2</name>
</gene>
<evidence type="ECO:0000313" key="3">
    <source>
        <dbReference type="Proteomes" id="UP000298652"/>
    </source>
</evidence>
<accession>A0A4U6VVP4</accession>
<evidence type="ECO:0000313" key="2">
    <source>
        <dbReference type="EMBL" id="TKW32873.1"/>
    </source>
</evidence>
<dbReference type="AlphaFoldDB" id="A0A4U6VVP4"/>
<reference evidence="2 3" key="1">
    <citation type="submission" date="2019-03" db="EMBL/GenBank/DDBJ databases">
        <title>WGS assembly of Setaria viridis.</title>
        <authorList>
            <person name="Huang P."/>
            <person name="Jenkins J."/>
            <person name="Grimwood J."/>
            <person name="Barry K."/>
            <person name="Healey A."/>
            <person name="Mamidi S."/>
            <person name="Sreedasyam A."/>
            <person name="Shu S."/>
            <person name="Feldman M."/>
            <person name="Wu J."/>
            <person name="Yu Y."/>
            <person name="Chen C."/>
            <person name="Johnson J."/>
            <person name="Rokhsar D."/>
            <person name="Baxter I."/>
            <person name="Schmutz J."/>
            <person name="Brutnell T."/>
            <person name="Kellogg E."/>
        </authorList>
    </citation>
    <scope>NUCLEOTIDE SEQUENCE [LARGE SCALE GENOMIC DNA]</scope>
    <source>
        <strain evidence="3">cv. A10</strain>
    </source>
</reference>
<feature type="compositionally biased region" description="Low complexity" evidence="1">
    <location>
        <begin position="30"/>
        <end position="43"/>
    </location>
</feature>
<protein>
    <submittedName>
        <fullName evidence="2">Uncharacterized protein</fullName>
    </submittedName>
</protein>
<sequence>MLNRRRACASTLVNPSQRPSPGRCSHTRVRQSSASRGSARSLACDGTQLTQQSPNPVVVLTRPRAPVPAHAAEPRPSNSAHLAPRTGALLLTHVEARPAYLIGAAALPHPDAGFVELPCGGVCSRGVARAEKHSLAHMLAGGAAHAAPLGRRSSPAPHQCPPLVESTSKMAE</sequence>
<dbReference type="Gramene" id="TKW32873">
    <property type="protein sequence ID" value="TKW32873"/>
    <property type="gene ID" value="SEVIR_2G195700v2"/>
</dbReference>
<organism evidence="2 3">
    <name type="scientific">Setaria viridis</name>
    <name type="common">Green bristlegrass</name>
    <name type="synonym">Setaria italica subsp. viridis</name>
    <dbReference type="NCBI Taxonomy" id="4556"/>
    <lineage>
        <taxon>Eukaryota</taxon>
        <taxon>Viridiplantae</taxon>
        <taxon>Streptophyta</taxon>
        <taxon>Embryophyta</taxon>
        <taxon>Tracheophyta</taxon>
        <taxon>Spermatophyta</taxon>
        <taxon>Magnoliopsida</taxon>
        <taxon>Liliopsida</taxon>
        <taxon>Poales</taxon>
        <taxon>Poaceae</taxon>
        <taxon>PACMAD clade</taxon>
        <taxon>Panicoideae</taxon>
        <taxon>Panicodae</taxon>
        <taxon>Paniceae</taxon>
        <taxon>Cenchrinae</taxon>
        <taxon>Setaria</taxon>
    </lineage>
</organism>
<proteinExistence type="predicted"/>
<dbReference type="EMBL" id="CM016553">
    <property type="protein sequence ID" value="TKW32872.1"/>
    <property type="molecule type" value="Genomic_DNA"/>
</dbReference>
<evidence type="ECO:0000256" key="1">
    <source>
        <dbReference type="SAM" id="MobiDB-lite"/>
    </source>
</evidence>
<dbReference type="Gramene" id="TKW32872">
    <property type="protein sequence ID" value="TKW32872"/>
    <property type="gene ID" value="SEVIR_2G195700v2"/>
</dbReference>